<reference evidence="1 2" key="1">
    <citation type="submission" date="2016-11" db="EMBL/GenBank/DDBJ databases">
        <authorList>
            <person name="Jaros S."/>
            <person name="Januszkiewicz K."/>
            <person name="Wedrychowicz H."/>
        </authorList>
    </citation>
    <scope>NUCLEOTIDE SEQUENCE [LARGE SCALE GENOMIC DNA]</scope>
    <source>
        <strain evidence="1 2">DSM 19022</strain>
    </source>
</reference>
<dbReference type="SUPFAM" id="SSF52218">
    <property type="entry name" value="Flavoproteins"/>
    <property type="match status" value="1"/>
</dbReference>
<sequence>MKIAFIYGSPKAKYSASASLLQELKPLLEQDDIAISEYNFRKPLLNKEEIEQLINYDILVFAFPLYVDGIPSHLLNCLIQLESFFTSANKKDIKVYSIVNCGFYEGHQNKLAMEMMENWCSKAGLKWGQGLGIGGGGMMVMIKNVPMGQGPKKSLEEPFRQLANNILNGASGENIFVSPNIPRIFYKFAAEIGWRKSIKANGLKKKDLSARK</sequence>
<dbReference type="InterPro" id="IPR029039">
    <property type="entry name" value="Flavoprotein-like_sf"/>
</dbReference>
<dbReference type="OrthoDB" id="1026745at2"/>
<evidence type="ECO:0000313" key="1">
    <source>
        <dbReference type="EMBL" id="SHI44354.1"/>
    </source>
</evidence>
<gene>
    <name evidence="1" type="ORF">SAMN02745176_00299</name>
</gene>
<organism evidence="1 2">
    <name type="scientific">Lutispora thermophila DSM 19022</name>
    <dbReference type="NCBI Taxonomy" id="1122184"/>
    <lineage>
        <taxon>Bacteria</taxon>
        <taxon>Bacillati</taxon>
        <taxon>Bacillota</taxon>
        <taxon>Clostridia</taxon>
        <taxon>Lutisporales</taxon>
        <taxon>Lutisporaceae</taxon>
        <taxon>Lutispora</taxon>
    </lineage>
</organism>
<keyword evidence="2" id="KW-1185">Reference proteome</keyword>
<proteinExistence type="predicted"/>
<dbReference type="EMBL" id="FQZS01000003">
    <property type="protein sequence ID" value="SHI44354.1"/>
    <property type="molecule type" value="Genomic_DNA"/>
</dbReference>
<dbReference type="STRING" id="1122184.SAMN02745176_00299"/>
<dbReference type="Gene3D" id="3.40.50.360">
    <property type="match status" value="1"/>
</dbReference>
<name>A0A1M6B6H5_9FIRM</name>
<dbReference type="AlphaFoldDB" id="A0A1M6B6H5"/>
<accession>A0A1M6B6H5</accession>
<evidence type="ECO:0000313" key="2">
    <source>
        <dbReference type="Proteomes" id="UP000184442"/>
    </source>
</evidence>
<protein>
    <submittedName>
        <fullName evidence="1">Multimeric flavodoxin WrbA</fullName>
    </submittedName>
</protein>
<dbReference type="RefSeq" id="WP_073023746.1">
    <property type="nucleotide sequence ID" value="NZ_FQZS01000003.1"/>
</dbReference>
<dbReference type="Proteomes" id="UP000184442">
    <property type="component" value="Unassembled WGS sequence"/>
</dbReference>